<dbReference type="GO" id="GO:0070006">
    <property type="term" value="F:metalloaminopeptidase activity"/>
    <property type="evidence" value="ECO:0007669"/>
    <property type="project" value="UniProtKB-UniRule"/>
</dbReference>
<comment type="function">
    <text evidence="1 6">Removes the N-terminal methionine from nascent proteins. The N-terminal methionine is often cleaved when the second residue in the primary sequence is small and uncharged (Met-Ala-, Cys, Gly, Pro, Ser, Thr, or Val). Requires deformylation of the N(alpha)-formylated initiator methionine before it can be hydrolyzed.</text>
</comment>
<dbReference type="PANTHER" id="PTHR43330:SF27">
    <property type="entry name" value="METHIONINE AMINOPEPTIDASE"/>
    <property type="match status" value="1"/>
</dbReference>
<dbReference type="GO" id="GO:0046872">
    <property type="term" value="F:metal ion binding"/>
    <property type="evidence" value="ECO:0007669"/>
    <property type="project" value="UniProtKB-UniRule"/>
</dbReference>
<dbReference type="GO" id="GO:0005829">
    <property type="term" value="C:cytosol"/>
    <property type="evidence" value="ECO:0007669"/>
    <property type="project" value="TreeGrafter"/>
</dbReference>
<evidence type="ECO:0000256" key="1">
    <source>
        <dbReference type="ARBA" id="ARBA00002521"/>
    </source>
</evidence>
<comment type="similarity">
    <text evidence="6">Belongs to the peptidase M24A family. Methionine aminopeptidase type 1 subfamily.</text>
</comment>
<evidence type="ECO:0000313" key="10">
    <source>
        <dbReference type="Proteomes" id="UP000034087"/>
    </source>
</evidence>
<reference evidence="9 10" key="1">
    <citation type="journal article" date="2015" name="Nature">
        <title>rRNA introns, odd ribosomes, and small enigmatic genomes across a large radiation of phyla.</title>
        <authorList>
            <person name="Brown C.T."/>
            <person name="Hug L.A."/>
            <person name="Thomas B.C."/>
            <person name="Sharon I."/>
            <person name="Castelle C.J."/>
            <person name="Singh A."/>
            <person name="Wilkins M.J."/>
            <person name="Williams K.H."/>
            <person name="Banfield J.F."/>
        </authorList>
    </citation>
    <scope>NUCLEOTIDE SEQUENCE [LARGE SCALE GENOMIC DNA]</scope>
</reference>
<feature type="binding site" evidence="6">
    <location>
        <position position="247"/>
    </location>
    <ligand>
        <name>a divalent metal cation</name>
        <dbReference type="ChEBI" id="CHEBI:60240"/>
        <label>1</label>
    </ligand>
</feature>
<dbReference type="InterPro" id="IPR036005">
    <property type="entry name" value="Creatinase/aminopeptidase-like"/>
</dbReference>
<comment type="subunit">
    <text evidence="6">Monomer.</text>
</comment>
<evidence type="ECO:0000259" key="8">
    <source>
        <dbReference type="Pfam" id="PF00557"/>
    </source>
</evidence>
<evidence type="ECO:0000256" key="6">
    <source>
        <dbReference type="HAMAP-Rule" id="MF_01974"/>
    </source>
</evidence>
<evidence type="ECO:0000313" key="9">
    <source>
        <dbReference type="EMBL" id="KKT60159.1"/>
    </source>
</evidence>
<dbReference type="GO" id="GO:0004239">
    <property type="term" value="F:initiator methionyl aminopeptidase activity"/>
    <property type="evidence" value="ECO:0007669"/>
    <property type="project" value="UniProtKB-UniRule"/>
</dbReference>
<dbReference type="NCBIfam" id="TIGR00500">
    <property type="entry name" value="met_pdase_I"/>
    <property type="match status" value="1"/>
</dbReference>
<dbReference type="Proteomes" id="UP000034087">
    <property type="component" value="Unassembled WGS sequence"/>
</dbReference>
<accession>A0A0G1LJY2</accession>
<keyword evidence="4 6" id="KW-0479">Metal-binding</keyword>
<feature type="binding site" evidence="6">
    <location>
        <position position="216"/>
    </location>
    <ligand>
        <name>a divalent metal cation</name>
        <dbReference type="ChEBI" id="CHEBI:60240"/>
        <label>2</label>
        <note>catalytic</note>
    </ligand>
</feature>
<feature type="binding site" evidence="6">
    <location>
        <position position="99"/>
    </location>
    <ligand>
        <name>a divalent metal cation</name>
        <dbReference type="ChEBI" id="CHEBI:60240"/>
        <label>1</label>
    </ligand>
</feature>
<feature type="domain" description="Peptidase M24" evidence="8">
    <location>
        <begin position="11"/>
        <end position="254"/>
    </location>
</feature>
<protein>
    <recommendedName>
        <fullName evidence="6 7">Methionine aminopeptidase</fullName>
        <shortName evidence="6">MAP</shortName>
        <shortName evidence="6">MetAP</shortName>
        <ecNumber evidence="6 7">3.4.11.18</ecNumber>
    </recommendedName>
    <alternativeName>
        <fullName evidence="6">Peptidase M</fullName>
    </alternativeName>
</protein>
<sequence>MIIKNQKELEILREGGKRLAAVLQEVAHHAIAGVSARELDDLAEKLILKAGGAPSFKGYKVRGAPMPYPGSLCVSINDEVVHGLPTDRVLKAGDVVGLDIGMQWEGLFTDTALTLVTQTEFRSTSDLNSVWGRSNKLIEATKKSLEIGIAQVRAGARVGDIGYAIQQFLEKEGFGVVRELVGHGVGSAVHEDPEIPNFGKKGVGAELVEGMVIALEPMATDGSPKVKIAPDGWIWVTSDGSRAAHFEHTVVVTKNRAEVLTKW</sequence>
<dbReference type="EC" id="3.4.11.18" evidence="6 7"/>
<evidence type="ECO:0000256" key="5">
    <source>
        <dbReference type="ARBA" id="ARBA00022801"/>
    </source>
</evidence>
<organism evidence="9 10">
    <name type="scientific">Candidatus Giovannonibacteria bacterium GW2011_GWA1_44_25</name>
    <dbReference type="NCBI Taxonomy" id="1618645"/>
    <lineage>
        <taxon>Bacteria</taxon>
        <taxon>Candidatus Giovannoniibacteriota</taxon>
    </lineage>
</organism>
<evidence type="ECO:0000256" key="7">
    <source>
        <dbReference type="RuleBase" id="RU003653"/>
    </source>
</evidence>
<feature type="binding site" evidence="6">
    <location>
        <position position="183"/>
    </location>
    <ligand>
        <name>a divalent metal cation</name>
        <dbReference type="ChEBI" id="CHEBI:60240"/>
        <label>2</label>
        <note>catalytic</note>
    </ligand>
</feature>
<dbReference type="InterPro" id="IPR000994">
    <property type="entry name" value="Pept_M24"/>
</dbReference>
<feature type="binding site" evidence="6">
    <location>
        <position position="110"/>
    </location>
    <ligand>
        <name>a divalent metal cation</name>
        <dbReference type="ChEBI" id="CHEBI:60240"/>
        <label>1</label>
    </ligand>
</feature>
<dbReference type="SUPFAM" id="SSF55920">
    <property type="entry name" value="Creatinase/aminopeptidase"/>
    <property type="match status" value="1"/>
</dbReference>
<dbReference type="Gene3D" id="3.90.230.10">
    <property type="entry name" value="Creatinase/methionine aminopeptidase superfamily"/>
    <property type="match status" value="1"/>
</dbReference>
<dbReference type="CDD" id="cd01086">
    <property type="entry name" value="MetAP1"/>
    <property type="match status" value="1"/>
</dbReference>
<dbReference type="InterPro" id="IPR002467">
    <property type="entry name" value="Pept_M24A_MAP1"/>
</dbReference>
<name>A0A0G1LJY2_9BACT</name>
<keyword evidence="5 6" id="KW-0378">Hydrolase</keyword>
<dbReference type="PRINTS" id="PR00599">
    <property type="entry name" value="MAPEPTIDASE"/>
</dbReference>
<evidence type="ECO:0000256" key="2">
    <source>
        <dbReference type="ARBA" id="ARBA00022438"/>
    </source>
</evidence>
<dbReference type="InterPro" id="IPR001714">
    <property type="entry name" value="Pept_M24_MAP"/>
</dbReference>
<dbReference type="Pfam" id="PF00557">
    <property type="entry name" value="Peptidase_M24"/>
    <property type="match status" value="1"/>
</dbReference>
<feature type="binding site" evidence="6">
    <location>
        <position position="247"/>
    </location>
    <ligand>
        <name>a divalent metal cation</name>
        <dbReference type="ChEBI" id="CHEBI:60240"/>
        <label>2</label>
        <note>catalytic</note>
    </ligand>
</feature>
<dbReference type="GO" id="GO:0006508">
    <property type="term" value="P:proteolysis"/>
    <property type="evidence" value="ECO:0007669"/>
    <property type="project" value="UniProtKB-KW"/>
</dbReference>
<dbReference type="HAMAP" id="MF_01974">
    <property type="entry name" value="MetAP_1"/>
    <property type="match status" value="1"/>
</dbReference>
<dbReference type="EMBL" id="LCIR01000003">
    <property type="protein sequence ID" value="KKT60159.1"/>
    <property type="molecule type" value="Genomic_DNA"/>
</dbReference>
<keyword evidence="2 6" id="KW-0031">Aminopeptidase</keyword>
<feature type="binding site" evidence="6">
    <location>
        <position position="190"/>
    </location>
    <ligand>
        <name>substrate</name>
    </ligand>
</feature>
<comment type="catalytic activity">
    <reaction evidence="6 7">
        <text>Release of N-terminal amino acids, preferentially methionine, from peptides and arylamides.</text>
        <dbReference type="EC" id="3.4.11.18"/>
    </reaction>
</comment>
<feature type="binding site" evidence="6">
    <location>
        <position position="82"/>
    </location>
    <ligand>
        <name>substrate</name>
    </ligand>
</feature>
<evidence type="ECO:0000256" key="3">
    <source>
        <dbReference type="ARBA" id="ARBA00022670"/>
    </source>
</evidence>
<dbReference type="PATRIC" id="fig|1618645.3.peg.278"/>
<feature type="binding site" evidence="6">
    <location>
        <position position="110"/>
    </location>
    <ligand>
        <name>a divalent metal cation</name>
        <dbReference type="ChEBI" id="CHEBI:60240"/>
        <label>2</label>
        <note>catalytic</note>
    </ligand>
</feature>
<dbReference type="PANTHER" id="PTHR43330">
    <property type="entry name" value="METHIONINE AMINOPEPTIDASE"/>
    <property type="match status" value="1"/>
</dbReference>
<dbReference type="AlphaFoldDB" id="A0A0G1LJY2"/>
<gene>
    <name evidence="6" type="primary">map</name>
    <name evidence="9" type="ORF">UW53_C0003G0070</name>
</gene>
<comment type="cofactor">
    <cofactor evidence="6">
        <name>Co(2+)</name>
        <dbReference type="ChEBI" id="CHEBI:48828"/>
    </cofactor>
    <cofactor evidence="6">
        <name>Zn(2+)</name>
        <dbReference type="ChEBI" id="CHEBI:29105"/>
    </cofactor>
    <cofactor evidence="6">
        <name>Mn(2+)</name>
        <dbReference type="ChEBI" id="CHEBI:29035"/>
    </cofactor>
    <cofactor evidence="6">
        <name>Fe(2+)</name>
        <dbReference type="ChEBI" id="CHEBI:29033"/>
    </cofactor>
    <text evidence="6">Binds 2 divalent metal cations per subunit. Has a high-affinity and a low affinity metal-binding site. The true nature of the physiological cofactor is under debate. The enzyme is active with cobalt, zinc, manganese or divalent iron ions. Most likely, methionine aminopeptidases function as mononuclear Fe(2+)-metalloproteases under physiological conditions, and the catalytically relevant metal-binding site has been assigned to the histidine-containing high-affinity site.</text>
</comment>
<proteinExistence type="inferred from homology"/>
<keyword evidence="3 6" id="KW-0645">Protease</keyword>
<comment type="caution">
    <text evidence="9">The sequence shown here is derived from an EMBL/GenBank/DDBJ whole genome shotgun (WGS) entry which is preliminary data.</text>
</comment>
<evidence type="ECO:0000256" key="4">
    <source>
        <dbReference type="ARBA" id="ARBA00022723"/>
    </source>
</evidence>